<proteinExistence type="predicted"/>
<feature type="region of interest" description="Disordered" evidence="1">
    <location>
        <begin position="21"/>
        <end position="79"/>
    </location>
</feature>
<organism evidence="2 3">
    <name type="scientific">Clonostachys solani</name>
    <dbReference type="NCBI Taxonomy" id="160281"/>
    <lineage>
        <taxon>Eukaryota</taxon>
        <taxon>Fungi</taxon>
        <taxon>Dikarya</taxon>
        <taxon>Ascomycota</taxon>
        <taxon>Pezizomycotina</taxon>
        <taxon>Sordariomycetes</taxon>
        <taxon>Hypocreomycetidae</taxon>
        <taxon>Hypocreales</taxon>
        <taxon>Bionectriaceae</taxon>
        <taxon>Clonostachys</taxon>
    </lineage>
</organism>
<evidence type="ECO:0000313" key="3">
    <source>
        <dbReference type="Proteomes" id="UP000775872"/>
    </source>
</evidence>
<evidence type="ECO:0000313" key="2">
    <source>
        <dbReference type="EMBL" id="CAH0041179.1"/>
    </source>
</evidence>
<dbReference type="Proteomes" id="UP000775872">
    <property type="component" value="Unassembled WGS sequence"/>
</dbReference>
<accession>A0A9N9YRK8</accession>
<evidence type="ECO:0000256" key="1">
    <source>
        <dbReference type="SAM" id="MobiDB-lite"/>
    </source>
</evidence>
<dbReference type="EMBL" id="CABFOC020000002">
    <property type="protein sequence ID" value="CAH0041179.1"/>
    <property type="molecule type" value="Genomic_DNA"/>
</dbReference>
<protein>
    <submittedName>
        <fullName evidence="2">Uncharacterized protein</fullName>
    </submittedName>
</protein>
<gene>
    <name evidence="2" type="ORF">CSOL1703_00004175</name>
</gene>
<reference evidence="2" key="1">
    <citation type="submission" date="2021-10" db="EMBL/GenBank/DDBJ databases">
        <authorList>
            <person name="Piombo E."/>
        </authorList>
    </citation>
    <scope>NUCLEOTIDE SEQUENCE</scope>
</reference>
<name>A0A9N9YRK8_9HYPO</name>
<dbReference type="AlphaFoldDB" id="A0A9N9YRK8"/>
<sequence>MRLIVAMLAELAELFAKPRVNFDSSRPDVRGQSDATRTSEGGPVRVDKRQSLEDDATGTSRPFWMNYSQQVEKSGRETK</sequence>
<keyword evidence="3" id="KW-1185">Reference proteome</keyword>
<comment type="caution">
    <text evidence="2">The sequence shown here is derived from an EMBL/GenBank/DDBJ whole genome shotgun (WGS) entry which is preliminary data.</text>
</comment>